<dbReference type="GO" id="GO:0007186">
    <property type="term" value="P:G protein-coupled receptor signaling pathway"/>
    <property type="evidence" value="ECO:0007669"/>
    <property type="project" value="TreeGrafter"/>
</dbReference>
<reference evidence="2" key="1">
    <citation type="submission" date="2023-07" db="EMBL/GenBank/DDBJ databases">
        <title>Chromosome-level genome assembly of Artemia franciscana.</title>
        <authorList>
            <person name="Jo E."/>
        </authorList>
    </citation>
    <scope>NUCLEOTIDE SEQUENCE</scope>
    <source>
        <tissue evidence="2">Whole body</tissue>
    </source>
</reference>
<dbReference type="GO" id="GO:0031395">
    <property type="term" value="C:bursicon neuropeptide hormone complex"/>
    <property type="evidence" value="ECO:0007669"/>
    <property type="project" value="InterPro"/>
</dbReference>
<dbReference type="EMBL" id="JAVRJZ010000020">
    <property type="protein sequence ID" value="KAK2705923.1"/>
    <property type="molecule type" value="Genomic_DNA"/>
</dbReference>
<accession>A0AA88H6X5</accession>
<proteinExistence type="predicted"/>
<protein>
    <recommendedName>
        <fullName evidence="4">Bursicon beta</fullName>
    </recommendedName>
</protein>
<name>A0AA88H6X5_ARTSF</name>
<dbReference type="Proteomes" id="UP001187531">
    <property type="component" value="Unassembled WGS sequence"/>
</dbReference>
<keyword evidence="1" id="KW-0732">Signal</keyword>
<keyword evidence="3" id="KW-1185">Reference proteome</keyword>
<dbReference type="InterPro" id="IPR034441">
    <property type="entry name" value="Bursicon_suB"/>
</dbReference>
<dbReference type="Gene3D" id="2.10.90.10">
    <property type="entry name" value="Cystine-knot cytokines"/>
    <property type="match status" value="1"/>
</dbReference>
<sequence>MLRRSSVASLLLTLSISNVVTRGDSCETLPSSVHITKEEYTESGSLARTCEGEVAVTKCEGTCNSQVQPSVNHPTGFLKECLCCREGFLRERRVSLLKCYDSDGNQIKGERGVMEVKLREPSDCKCQRCGELVSG</sequence>
<feature type="signal peptide" evidence="1">
    <location>
        <begin position="1"/>
        <end position="23"/>
    </location>
</feature>
<dbReference type="PANTHER" id="PTHR41151:SF1">
    <property type="entry name" value="PARTNER OF BURSICON"/>
    <property type="match status" value="1"/>
</dbReference>
<dbReference type="GO" id="GO:0001664">
    <property type="term" value="F:G protein-coupled receptor binding"/>
    <property type="evidence" value="ECO:0007669"/>
    <property type="project" value="InterPro"/>
</dbReference>
<dbReference type="GO" id="GO:0005184">
    <property type="term" value="F:neuropeptide hormone activity"/>
    <property type="evidence" value="ECO:0007669"/>
    <property type="project" value="InterPro"/>
</dbReference>
<feature type="chain" id="PRO_5041660420" description="Bursicon beta" evidence="1">
    <location>
        <begin position="24"/>
        <end position="135"/>
    </location>
</feature>
<evidence type="ECO:0008006" key="4">
    <source>
        <dbReference type="Google" id="ProtNLM"/>
    </source>
</evidence>
<comment type="caution">
    <text evidence="2">The sequence shown here is derived from an EMBL/GenBank/DDBJ whole genome shotgun (WGS) entry which is preliminary data.</text>
</comment>
<evidence type="ECO:0000313" key="3">
    <source>
        <dbReference type="Proteomes" id="UP001187531"/>
    </source>
</evidence>
<evidence type="ECO:0000256" key="1">
    <source>
        <dbReference type="SAM" id="SignalP"/>
    </source>
</evidence>
<dbReference type="PANTHER" id="PTHR41151">
    <property type="entry name" value="PARTNER OF BURSICON"/>
    <property type="match status" value="1"/>
</dbReference>
<dbReference type="AlphaFoldDB" id="A0AA88H6X5"/>
<dbReference type="InterPro" id="IPR029034">
    <property type="entry name" value="Cystine-knot_cytokine"/>
</dbReference>
<evidence type="ECO:0000313" key="2">
    <source>
        <dbReference type="EMBL" id="KAK2705923.1"/>
    </source>
</evidence>
<organism evidence="2 3">
    <name type="scientific">Artemia franciscana</name>
    <name type="common">Brine shrimp</name>
    <name type="synonym">Artemia sanfranciscana</name>
    <dbReference type="NCBI Taxonomy" id="6661"/>
    <lineage>
        <taxon>Eukaryota</taxon>
        <taxon>Metazoa</taxon>
        <taxon>Ecdysozoa</taxon>
        <taxon>Arthropoda</taxon>
        <taxon>Crustacea</taxon>
        <taxon>Branchiopoda</taxon>
        <taxon>Anostraca</taxon>
        <taxon>Artemiidae</taxon>
        <taxon>Artemia</taxon>
    </lineage>
</organism>
<gene>
    <name evidence="2" type="ORF">QYM36_016067</name>
</gene>